<keyword evidence="2" id="KW-1185">Reference proteome</keyword>
<name>A0A2P5CCF4_PARAD</name>
<reference evidence="2" key="1">
    <citation type="submission" date="2016-06" db="EMBL/GenBank/DDBJ databases">
        <title>Parallel loss of symbiosis genes in relatives of nitrogen-fixing non-legume Parasponia.</title>
        <authorList>
            <person name="Van Velzen R."/>
            <person name="Holmer R."/>
            <person name="Bu F."/>
            <person name="Rutten L."/>
            <person name="Van Zeijl A."/>
            <person name="Liu W."/>
            <person name="Santuari L."/>
            <person name="Cao Q."/>
            <person name="Sharma T."/>
            <person name="Shen D."/>
            <person name="Roswanjaya Y."/>
            <person name="Wardhani T."/>
            <person name="Kalhor M.S."/>
            <person name="Jansen J."/>
            <person name="Van den Hoogen J."/>
            <person name="Gungor B."/>
            <person name="Hartog M."/>
            <person name="Hontelez J."/>
            <person name="Verver J."/>
            <person name="Yang W.-C."/>
            <person name="Schijlen E."/>
            <person name="Repin R."/>
            <person name="Schilthuizen M."/>
            <person name="Schranz E."/>
            <person name="Heidstra R."/>
            <person name="Miyata K."/>
            <person name="Fedorova E."/>
            <person name="Kohlen W."/>
            <person name="Bisseling T."/>
            <person name="Smit S."/>
            <person name="Geurts R."/>
        </authorList>
    </citation>
    <scope>NUCLEOTIDE SEQUENCE [LARGE SCALE GENOMIC DNA]</scope>
    <source>
        <strain evidence="2">cv. WU1-14</strain>
    </source>
</reference>
<evidence type="ECO:0000313" key="1">
    <source>
        <dbReference type="EMBL" id="PON58740.1"/>
    </source>
</evidence>
<feature type="non-terminal residue" evidence="1">
    <location>
        <position position="1"/>
    </location>
</feature>
<protein>
    <submittedName>
        <fullName evidence="1">Uncharacterized protein</fullName>
    </submittedName>
</protein>
<dbReference type="AlphaFoldDB" id="A0A2P5CCF4"/>
<accession>A0A2P5CCF4</accession>
<dbReference type="Proteomes" id="UP000237105">
    <property type="component" value="Unassembled WGS sequence"/>
</dbReference>
<sequence length="69" mass="7523">PLLARAPSPRNTYITAGDVKKPHTHLLVDADSGNNRLHNRSLPIPLLTGNLMISISQLDFAAFDFDLNG</sequence>
<evidence type="ECO:0000313" key="2">
    <source>
        <dbReference type="Proteomes" id="UP000237105"/>
    </source>
</evidence>
<dbReference type="OrthoDB" id="10351260at2759"/>
<gene>
    <name evidence="1" type="ORF">PanWU01x14_164760</name>
</gene>
<dbReference type="EMBL" id="JXTB01000146">
    <property type="protein sequence ID" value="PON58740.1"/>
    <property type="molecule type" value="Genomic_DNA"/>
</dbReference>
<organism evidence="1 2">
    <name type="scientific">Parasponia andersonii</name>
    <name type="common">Sponia andersonii</name>
    <dbReference type="NCBI Taxonomy" id="3476"/>
    <lineage>
        <taxon>Eukaryota</taxon>
        <taxon>Viridiplantae</taxon>
        <taxon>Streptophyta</taxon>
        <taxon>Embryophyta</taxon>
        <taxon>Tracheophyta</taxon>
        <taxon>Spermatophyta</taxon>
        <taxon>Magnoliopsida</taxon>
        <taxon>eudicotyledons</taxon>
        <taxon>Gunneridae</taxon>
        <taxon>Pentapetalae</taxon>
        <taxon>rosids</taxon>
        <taxon>fabids</taxon>
        <taxon>Rosales</taxon>
        <taxon>Cannabaceae</taxon>
        <taxon>Parasponia</taxon>
    </lineage>
</organism>
<comment type="caution">
    <text evidence="1">The sequence shown here is derived from an EMBL/GenBank/DDBJ whole genome shotgun (WGS) entry which is preliminary data.</text>
</comment>
<proteinExistence type="predicted"/>